<dbReference type="Pfam" id="PF08534">
    <property type="entry name" value="Redoxin"/>
    <property type="match status" value="1"/>
</dbReference>
<dbReference type="GO" id="GO:0016491">
    <property type="term" value="F:oxidoreductase activity"/>
    <property type="evidence" value="ECO:0007669"/>
    <property type="project" value="InterPro"/>
</dbReference>
<reference evidence="3" key="1">
    <citation type="submission" date="2021-04" db="EMBL/GenBank/DDBJ databases">
        <authorList>
            <person name="Zhang D.-C."/>
        </authorList>
    </citation>
    <scope>NUCLEOTIDE SEQUENCE</scope>
    <source>
        <strain evidence="3">CGMCC 1.15697</strain>
    </source>
</reference>
<dbReference type="Proteomes" id="UP000672602">
    <property type="component" value="Unassembled WGS sequence"/>
</dbReference>
<keyword evidence="4" id="KW-1185">Reference proteome</keyword>
<dbReference type="CDD" id="cd02966">
    <property type="entry name" value="TlpA_like_family"/>
    <property type="match status" value="1"/>
</dbReference>
<dbReference type="SUPFAM" id="SSF52833">
    <property type="entry name" value="Thioredoxin-like"/>
    <property type="match status" value="1"/>
</dbReference>
<dbReference type="InterPro" id="IPR050553">
    <property type="entry name" value="Thioredoxin_ResA/DsbE_sf"/>
</dbReference>
<sequence>MRARAEPLSPETHAGKPGRKSLRHDPARRTALRFMAGGAALSLTASLVLSHAGRARAADYPPTNGAMQGFILYDRRREPATEPFLDGTGDTRHFKDFRGRVLLVNFWATWCAPCIEEMPDLAALQDGMGGEDFTVLAISQDRGGRDVAEPFVRDRLGLPRLPVFYDPNSALGRAMGVKGLPTTFLIDRRGRAVGHFLGAAKWNAADAREMIRHVIDESESDGLDQPLDQA</sequence>
<dbReference type="InterPro" id="IPR013766">
    <property type="entry name" value="Thioredoxin_domain"/>
</dbReference>
<dbReference type="PROSITE" id="PS51318">
    <property type="entry name" value="TAT"/>
    <property type="match status" value="1"/>
</dbReference>
<protein>
    <submittedName>
        <fullName evidence="3">TlpA family protein disulfide reductase</fullName>
    </submittedName>
</protein>
<dbReference type="EMBL" id="JAGMWN010000014">
    <property type="protein sequence ID" value="MBP5859018.1"/>
    <property type="molecule type" value="Genomic_DNA"/>
</dbReference>
<evidence type="ECO:0000256" key="1">
    <source>
        <dbReference type="SAM" id="MobiDB-lite"/>
    </source>
</evidence>
<dbReference type="InterPro" id="IPR036249">
    <property type="entry name" value="Thioredoxin-like_sf"/>
</dbReference>
<dbReference type="AlphaFoldDB" id="A0A8J7S5S3"/>
<proteinExistence type="predicted"/>
<evidence type="ECO:0000313" key="3">
    <source>
        <dbReference type="EMBL" id="MBP5859018.1"/>
    </source>
</evidence>
<dbReference type="InterPro" id="IPR013740">
    <property type="entry name" value="Redoxin"/>
</dbReference>
<evidence type="ECO:0000313" key="4">
    <source>
        <dbReference type="Proteomes" id="UP000672602"/>
    </source>
</evidence>
<comment type="caution">
    <text evidence="3">The sequence shown here is derived from an EMBL/GenBank/DDBJ whole genome shotgun (WGS) entry which is preliminary data.</text>
</comment>
<dbReference type="PANTHER" id="PTHR42852">
    <property type="entry name" value="THIOL:DISULFIDE INTERCHANGE PROTEIN DSBE"/>
    <property type="match status" value="1"/>
</dbReference>
<evidence type="ECO:0000259" key="2">
    <source>
        <dbReference type="PROSITE" id="PS51352"/>
    </source>
</evidence>
<dbReference type="RefSeq" id="WP_210683611.1">
    <property type="nucleotide sequence ID" value="NZ_JAGMWN010000014.1"/>
</dbReference>
<feature type="region of interest" description="Disordered" evidence="1">
    <location>
        <begin position="1"/>
        <end position="25"/>
    </location>
</feature>
<gene>
    <name evidence="3" type="ORF">KAJ83_18505</name>
</gene>
<dbReference type="Gene3D" id="3.40.30.10">
    <property type="entry name" value="Glutaredoxin"/>
    <property type="match status" value="1"/>
</dbReference>
<accession>A0A8J7S5S3</accession>
<dbReference type="PROSITE" id="PS51352">
    <property type="entry name" value="THIOREDOXIN_2"/>
    <property type="match status" value="1"/>
</dbReference>
<organism evidence="3 4">
    <name type="scientific">Marivibrio halodurans</name>
    <dbReference type="NCBI Taxonomy" id="2039722"/>
    <lineage>
        <taxon>Bacteria</taxon>
        <taxon>Pseudomonadati</taxon>
        <taxon>Pseudomonadota</taxon>
        <taxon>Alphaproteobacteria</taxon>
        <taxon>Rhodospirillales</taxon>
        <taxon>Rhodospirillaceae</taxon>
        <taxon>Marivibrio</taxon>
    </lineage>
</organism>
<feature type="domain" description="Thioredoxin" evidence="2">
    <location>
        <begin position="49"/>
        <end position="216"/>
    </location>
</feature>
<name>A0A8J7S5S3_9PROT</name>
<dbReference type="PANTHER" id="PTHR42852:SF18">
    <property type="entry name" value="CHROMOSOME UNDETERMINED SCAFFOLD_47, WHOLE GENOME SHOTGUN SEQUENCE"/>
    <property type="match status" value="1"/>
</dbReference>
<dbReference type="InterPro" id="IPR006311">
    <property type="entry name" value="TAT_signal"/>
</dbReference>